<dbReference type="AlphaFoldDB" id="A0A086Z1F9"/>
<evidence type="ECO:0000313" key="2">
    <source>
        <dbReference type="EMBL" id="KFI40359.1"/>
    </source>
</evidence>
<evidence type="ECO:0000256" key="1">
    <source>
        <dbReference type="SAM" id="Phobius"/>
    </source>
</evidence>
<keyword evidence="1" id="KW-0472">Membrane</keyword>
<proteinExistence type="predicted"/>
<dbReference type="eggNOG" id="ENOG5031R0B">
    <property type="taxonomic scope" value="Bacteria"/>
</dbReference>
<feature type="transmembrane region" description="Helical" evidence="1">
    <location>
        <begin position="6"/>
        <end position="23"/>
    </location>
</feature>
<keyword evidence="3" id="KW-1185">Reference proteome</keyword>
<gene>
    <name evidence="2" type="ORF">BACT_1061</name>
</gene>
<name>A0A086Z1F9_9BIFI</name>
<accession>A0A086Z1F9</accession>
<dbReference type="STRING" id="1437605.AB656_03920"/>
<sequence length="99" mass="10915">MTLVEAVIPMLLTGIGGMCGWLLKSHRKEEAKDQAMEAGLRTLLRAELLEIHAEYVPLGHIPVAVMEEAERVYRAYHLLGGNGTGTKLYEELKALPSVD</sequence>
<dbReference type="EMBL" id="JGYK01000001">
    <property type="protein sequence ID" value="KFI40359.1"/>
    <property type="molecule type" value="Genomic_DNA"/>
</dbReference>
<dbReference type="Proteomes" id="UP000029015">
    <property type="component" value="Unassembled WGS sequence"/>
</dbReference>
<evidence type="ECO:0008006" key="4">
    <source>
        <dbReference type="Google" id="ProtNLM"/>
    </source>
</evidence>
<comment type="caution">
    <text evidence="2">The sequence shown here is derived from an EMBL/GenBank/DDBJ whole genome shotgun (WGS) entry which is preliminary data.</text>
</comment>
<organism evidence="2 3">
    <name type="scientific">Bifidobacterium actinocoloniiforme DSM 22766</name>
    <dbReference type="NCBI Taxonomy" id="1437605"/>
    <lineage>
        <taxon>Bacteria</taxon>
        <taxon>Bacillati</taxon>
        <taxon>Actinomycetota</taxon>
        <taxon>Actinomycetes</taxon>
        <taxon>Bifidobacteriales</taxon>
        <taxon>Bifidobacteriaceae</taxon>
        <taxon>Bifidobacterium</taxon>
    </lineage>
</organism>
<keyword evidence="1" id="KW-0812">Transmembrane</keyword>
<evidence type="ECO:0000313" key="3">
    <source>
        <dbReference type="Proteomes" id="UP000029015"/>
    </source>
</evidence>
<reference evidence="2 3" key="1">
    <citation type="submission" date="2014-03" db="EMBL/GenBank/DDBJ databases">
        <title>Genomics of Bifidobacteria.</title>
        <authorList>
            <person name="Ventura M."/>
            <person name="Milani C."/>
            <person name="Lugli G.A."/>
        </authorList>
    </citation>
    <scope>NUCLEOTIDE SEQUENCE [LARGE SCALE GENOMIC DNA]</scope>
    <source>
        <strain evidence="2 3">DSM 22766</strain>
    </source>
</reference>
<protein>
    <recommendedName>
        <fullName evidence="4">Phage minor structural protein</fullName>
    </recommendedName>
</protein>
<keyword evidence="1" id="KW-1133">Transmembrane helix</keyword>